<dbReference type="EMBL" id="WFLM01000008">
    <property type="protein sequence ID" value="KAB8036093.1"/>
    <property type="molecule type" value="Genomic_DNA"/>
</dbReference>
<comment type="caution">
    <text evidence="1">The sequence shown here is derived from an EMBL/GenBank/DDBJ whole genome shotgun (WGS) entry which is preliminary data.</text>
</comment>
<evidence type="ECO:0000313" key="2">
    <source>
        <dbReference type="Proteomes" id="UP000437748"/>
    </source>
</evidence>
<reference evidence="1 2" key="1">
    <citation type="submission" date="2019-10" db="EMBL/GenBank/DDBJ databases">
        <title>New species of Slilvanegrellaceae.</title>
        <authorList>
            <person name="Pitt A."/>
            <person name="Hahn M.W."/>
        </authorList>
    </citation>
    <scope>NUCLEOTIDE SEQUENCE [LARGE SCALE GENOMIC DNA]</scope>
    <source>
        <strain evidence="1 2">SP-Ram-0.45-NSY-1</strain>
    </source>
</reference>
<proteinExistence type="predicted"/>
<dbReference type="AlphaFoldDB" id="A0A6N6VMZ3"/>
<dbReference type="OrthoDB" id="5294757at2"/>
<dbReference type="Proteomes" id="UP000437748">
    <property type="component" value="Unassembled WGS sequence"/>
</dbReference>
<accession>A0A6N6VMZ3</accession>
<sequence length="159" mass="18543">MAFWHNSRYEDVEKSSTGDPMRGLPHKEFPWLLGYAIFLDYVNDEWHYEFSCLGISPDKNKNKVKASLFMIAESQVSKVNLKQIGISSDRLDSMNVSSWNYLEEKYTCEIICEFAKIEQEAKIITEKWIGLIKKKYSLELKSKKLIDKIRSARISGFSE</sequence>
<organism evidence="1 2">
    <name type="scientific">Silvanigrella paludirubra</name>
    <dbReference type="NCBI Taxonomy" id="2499159"/>
    <lineage>
        <taxon>Bacteria</taxon>
        <taxon>Pseudomonadati</taxon>
        <taxon>Bdellovibrionota</taxon>
        <taxon>Oligoflexia</taxon>
        <taxon>Silvanigrellales</taxon>
        <taxon>Silvanigrellaceae</taxon>
        <taxon>Silvanigrella</taxon>
    </lineage>
</organism>
<name>A0A6N6VMZ3_9BACT</name>
<keyword evidence="2" id="KW-1185">Reference proteome</keyword>
<evidence type="ECO:0000313" key="1">
    <source>
        <dbReference type="EMBL" id="KAB8036093.1"/>
    </source>
</evidence>
<protein>
    <submittedName>
        <fullName evidence="1">Uncharacterized protein</fullName>
    </submittedName>
</protein>
<gene>
    <name evidence="1" type="ORF">GCL60_16145</name>
</gene>
<dbReference type="RefSeq" id="WP_153421783.1">
    <property type="nucleotide sequence ID" value="NZ_WFLM01000008.1"/>
</dbReference>